<keyword evidence="3" id="KW-1185">Reference proteome</keyword>
<organism evidence="2 3">
    <name type="scientific">Viridothelium virens</name>
    <name type="common">Speckled blister lichen</name>
    <name type="synonym">Trypethelium virens</name>
    <dbReference type="NCBI Taxonomy" id="1048519"/>
    <lineage>
        <taxon>Eukaryota</taxon>
        <taxon>Fungi</taxon>
        <taxon>Dikarya</taxon>
        <taxon>Ascomycota</taxon>
        <taxon>Pezizomycotina</taxon>
        <taxon>Dothideomycetes</taxon>
        <taxon>Dothideomycetes incertae sedis</taxon>
        <taxon>Trypetheliales</taxon>
        <taxon>Trypetheliaceae</taxon>
        <taxon>Viridothelium</taxon>
    </lineage>
</organism>
<name>A0A6A6H1G7_VIRVR</name>
<gene>
    <name evidence="2" type="ORF">EV356DRAFT_506755</name>
</gene>
<accession>A0A6A6H1G7</accession>
<dbReference type="AlphaFoldDB" id="A0A6A6H1G7"/>
<sequence length="73" mass="8163">MKLVRQVFWIFWLVQSTFVPYPFAPSSACEADARVLTLSPDCQAGGSRDIEIHHFCLKLFAENAQLQATAPPP</sequence>
<keyword evidence="1" id="KW-0732">Signal</keyword>
<evidence type="ECO:0008006" key="4">
    <source>
        <dbReference type="Google" id="ProtNLM"/>
    </source>
</evidence>
<protein>
    <recommendedName>
        <fullName evidence="4">Secreted protein</fullName>
    </recommendedName>
</protein>
<reference evidence="2" key="1">
    <citation type="journal article" date="2020" name="Stud. Mycol.">
        <title>101 Dothideomycetes genomes: a test case for predicting lifestyles and emergence of pathogens.</title>
        <authorList>
            <person name="Haridas S."/>
            <person name="Albert R."/>
            <person name="Binder M."/>
            <person name="Bloem J."/>
            <person name="Labutti K."/>
            <person name="Salamov A."/>
            <person name="Andreopoulos B."/>
            <person name="Baker S."/>
            <person name="Barry K."/>
            <person name="Bills G."/>
            <person name="Bluhm B."/>
            <person name="Cannon C."/>
            <person name="Castanera R."/>
            <person name="Culley D."/>
            <person name="Daum C."/>
            <person name="Ezra D."/>
            <person name="Gonzalez J."/>
            <person name="Henrissat B."/>
            <person name="Kuo A."/>
            <person name="Liang C."/>
            <person name="Lipzen A."/>
            <person name="Lutzoni F."/>
            <person name="Magnuson J."/>
            <person name="Mondo S."/>
            <person name="Nolan M."/>
            <person name="Ohm R."/>
            <person name="Pangilinan J."/>
            <person name="Park H.-J."/>
            <person name="Ramirez L."/>
            <person name="Alfaro M."/>
            <person name="Sun H."/>
            <person name="Tritt A."/>
            <person name="Yoshinaga Y."/>
            <person name="Zwiers L.-H."/>
            <person name="Turgeon B."/>
            <person name="Goodwin S."/>
            <person name="Spatafora J."/>
            <person name="Crous P."/>
            <person name="Grigoriev I."/>
        </authorList>
    </citation>
    <scope>NUCLEOTIDE SEQUENCE</scope>
    <source>
        <strain evidence="2">Tuck. ex Michener</strain>
    </source>
</reference>
<dbReference type="Proteomes" id="UP000800092">
    <property type="component" value="Unassembled WGS sequence"/>
</dbReference>
<evidence type="ECO:0000256" key="1">
    <source>
        <dbReference type="SAM" id="SignalP"/>
    </source>
</evidence>
<dbReference type="EMBL" id="ML991825">
    <property type="protein sequence ID" value="KAF2231550.1"/>
    <property type="molecule type" value="Genomic_DNA"/>
</dbReference>
<evidence type="ECO:0000313" key="2">
    <source>
        <dbReference type="EMBL" id="KAF2231550.1"/>
    </source>
</evidence>
<feature type="signal peptide" evidence="1">
    <location>
        <begin position="1"/>
        <end position="16"/>
    </location>
</feature>
<evidence type="ECO:0000313" key="3">
    <source>
        <dbReference type="Proteomes" id="UP000800092"/>
    </source>
</evidence>
<feature type="chain" id="PRO_5025565534" description="Secreted protein" evidence="1">
    <location>
        <begin position="17"/>
        <end position="73"/>
    </location>
</feature>
<proteinExistence type="predicted"/>